<dbReference type="AlphaFoldDB" id="A0AA36ITZ6"/>
<gene>
    <name evidence="2" type="ORF">EVOR1521_LOCUS18711</name>
</gene>
<keyword evidence="1" id="KW-0812">Transmembrane</keyword>
<feature type="transmembrane region" description="Helical" evidence="1">
    <location>
        <begin position="282"/>
        <end position="302"/>
    </location>
</feature>
<accession>A0AA36ITZ6</accession>
<sequence length="335" mass="38118">MLVLWDASWAERLWCVFELAAFLKSREENAKSLVICPTLTGPVTFVIFIFLATTFGTISAIVLLHDSQDYSAWLGGFFVVGIVGASASTHTLRGFYRAVETMQRQLLSLRVAQLKCTCCSRGHIGHDGRRMICDREVISTCITKWFGSTDSFEAYIRTEVVEVATEQLERSSFNYAWSVLVCSPVLWALLDLARRSMDFDKPRWWNLGLWLTLGLNIVLLLFPMLVAWMKLLAHHFRRKSESTCRELLTNLFLVLCASPVVICQVGLFLICLLDLLQVRPKSLGNVAFAGVSLAQYALMWLLHRRGQGYLSRSLRLYRREARCTAGPDWYRQSPS</sequence>
<dbReference type="Proteomes" id="UP001178507">
    <property type="component" value="Unassembled WGS sequence"/>
</dbReference>
<proteinExistence type="predicted"/>
<feature type="transmembrane region" description="Helical" evidence="1">
    <location>
        <begin position="33"/>
        <end position="64"/>
    </location>
</feature>
<name>A0AA36ITZ6_9DINO</name>
<keyword evidence="1" id="KW-1133">Transmembrane helix</keyword>
<feature type="transmembrane region" description="Helical" evidence="1">
    <location>
        <begin position="210"/>
        <end position="229"/>
    </location>
</feature>
<keyword evidence="3" id="KW-1185">Reference proteome</keyword>
<comment type="caution">
    <text evidence="2">The sequence shown here is derived from an EMBL/GenBank/DDBJ whole genome shotgun (WGS) entry which is preliminary data.</text>
</comment>
<feature type="transmembrane region" description="Helical" evidence="1">
    <location>
        <begin position="173"/>
        <end position="190"/>
    </location>
</feature>
<evidence type="ECO:0008006" key="4">
    <source>
        <dbReference type="Google" id="ProtNLM"/>
    </source>
</evidence>
<organism evidence="2 3">
    <name type="scientific">Effrenium voratum</name>
    <dbReference type="NCBI Taxonomy" id="2562239"/>
    <lineage>
        <taxon>Eukaryota</taxon>
        <taxon>Sar</taxon>
        <taxon>Alveolata</taxon>
        <taxon>Dinophyceae</taxon>
        <taxon>Suessiales</taxon>
        <taxon>Symbiodiniaceae</taxon>
        <taxon>Effrenium</taxon>
    </lineage>
</organism>
<evidence type="ECO:0000256" key="1">
    <source>
        <dbReference type="SAM" id="Phobius"/>
    </source>
</evidence>
<keyword evidence="1" id="KW-0472">Membrane</keyword>
<feature type="transmembrane region" description="Helical" evidence="1">
    <location>
        <begin position="250"/>
        <end position="276"/>
    </location>
</feature>
<feature type="transmembrane region" description="Helical" evidence="1">
    <location>
        <begin position="70"/>
        <end position="87"/>
    </location>
</feature>
<reference evidence="2" key="1">
    <citation type="submission" date="2023-08" db="EMBL/GenBank/DDBJ databases">
        <authorList>
            <person name="Chen Y."/>
            <person name="Shah S."/>
            <person name="Dougan E. K."/>
            <person name="Thang M."/>
            <person name="Chan C."/>
        </authorList>
    </citation>
    <scope>NUCLEOTIDE SEQUENCE</scope>
</reference>
<dbReference type="EMBL" id="CAUJNA010002691">
    <property type="protein sequence ID" value="CAJ1393962.1"/>
    <property type="molecule type" value="Genomic_DNA"/>
</dbReference>
<evidence type="ECO:0000313" key="2">
    <source>
        <dbReference type="EMBL" id="CAJ1393962.1"/>
    </source>
</evidence>
<evidence type="ECO:0000313" key="3">
    <source>
        <dbReference type="Proteomes" id="UP001178507"/>
    </source>
</evidence>
<protein>
    <recommendedName>
        <fullName evidence="4">Transmembrane protein</fullName>
    </recommendedName>
</protein>